<dbReference type="Proteomes" id="UP001172737">
    <property type="component" value="Unassembled WGS sequence"/>
</dbReference>
<keyword evidence="1" id="KW-0812">Transmembrane</keyword>
<evidence type="ECO:0000313" key="3">
    <source>
        <dbReference type="EMBL" id="MDN4488699.1"/>
    </source>
</evidence>
<keyword evidence="1" id="KW-0472">Membrane</keyword>
<reference evidence="2 5" key="2">
    <citation type="submission" date="2023-06" db="EMBL/GenBank/DDBJ databases">
        <title>SYSU T0a273.</title>
        <authorList>
            <person name="Gao L."/>
            <person name="Fang B.-Z."/>
            <person name="Li W.-J."/>
        </authorList>
    </citation>
    <scope>NUCLEOTIDE SEQUENCE [LARGE SCALE GENOMIC DNA]</scope>
    <source>
        <strain evidence="2 5">SYSU T0a273</strain>
    </source>
</reference>
<dbReference type="RefSeq" id="WP_301120877.1">
    <property type="nucleotide sequence ID" value="NZ_JAUHPX010000006.1"/>
</dbReference>
<evidence type="ECO:0000313" key="5">
    <source>
        <dbReference type="Proteomes" id="UP001172756"/>
    </source>
</evidence>
<dbReference type="EMBL" id="JAUHQB010000004">
    <property type="protein sequence ID" value="MDN4483272.1"/>
    <property type="molecule type" value="Genomic_DNA"/>
</dbReference>
<feature type="transmembrane region" description="Helical" evidence="1">
    <location>
        <begin position="20"/>
        <end position="38"/>
    </location>
</feature>
<reference evidence="3" key="1">
    <citation type="submission" date="2023-06" db="EMBL/GenBank/DDBJ databases">
        <title>Sysu t00039.</title>
        <authorList>
            <person name="Gao L."/>
            <person name="Fang B.-Z."/>
            <person name="Li W.-J."/>
        </authorList>
    </citation>
    <scope>NUCLEOTIDE SEQUENCE</scope>
    <source>
        <strain evidence="3">SYSU T00039</strain>
    </source>
</reference>
<evidence type="ECO:0000313" key="2">
    <source>
        <dbReference type="EMBL" id="MDN4483272.1"/>
    </source>
</evidence>
<organism evidence="3 4">
    <name type="scientific">Demequina lignilytica</name>
    <dbReference type="NCBI Taxonomy" id="3051663"/>
    <lineage>
        <taxon>Bacteria</taxon>
        <taxon>Bacillati</taxon>
        <taxon>Actinomycetota</taxon>
        <taxon>Actinomycetes</taxon>
        <taxon>Micrococcales</taxon>
        <taxon>Demequinaceae</taxon>
        <taxon>Demequina</taxon>
    </lineage>
</organism>
<keyword evidence="1" id="KW-1133">Transmembrane helix</keyword>
<evidence type="ECO:0000313" key="4">
    <source>
        <dbReference type="Proteomes" id="UP001172737"/>
    </source>
</evidence>
<keyword evidence="4" id="KW-1185">Reference proteome</keyword>
<name>A0AAW7M462_9MICO</name>
<evidence type="ECO:0000256" key="1">
    <source>
        <dbReference type="SAM" id="Phobius"/>
    </source>
</evidence>
<gene>
    <name evidence="2" type="ORF">QQ002_06950</name>
    <name evidence="3" type="ORF">QQX10_11030</name>
</gene>
<dbReference type="AlphaFoldDB" id="A0AAW7M462"/>
<proteinExistence type="predicted"/>
<sequence length="191" mass="19511">MAPPMPEPGPVATRRQQWTGAIAIAVSMLLLAVVAPWAGDELSGQHIGAGDTLTANDTVSLTVAEGWSLGDGGGLFTLIENGDTTLTLVPAGSVAEFGTAEETIATDLAALEADPANEWSIGEVQTSTTDAGDTALNVVSSSEASVQEIWVISDGTSVVTLLVISTPDDHDRVAASIAQMARSVRILGEGL</sequence>
<dbReference type="EMBL" id="JAUHPX010000006">
    <property type="protein sequence ID" value="MDN4488699.1"/>
    <property type="molecule type" value="Genomic_DNA"/>
</dbReference>
<protein>
    <submittedName>
        <fullName evidence="3">Uncharacterized protein</fullName>
    </submittedName>
</protein>
<accession>A0AAW7M462</accession>
<dbReference type="Proteomes" id="UP001172756">
    <property type="component" value="Unassembled WGS sequence"/>
</dbReference>
<comment type="caution">
    <text evidence="3">The sequence shown here is derived from an EMBL/GenBank/DDBJ whole genome shotgun (WGS) entry which is preliminary data.</text>
</comment>